<name>A0ABM4VH10_COFAR</name>
<evidence type="ECO:0000259" key="1">
    <source>
        <dbReference type="Pfam" id="PF14111"/>
    </source>
</evidence>
<proteinExistence type="predicted"/>
<gene>
    <name evidence="3" type="primary">LOC140013441</name>
</gene>
<reference evidence="3" key="1">
    <citation type="submission" date="2025-08" db="UniProtKB">
        <authorList>
            <consortium name="RefSeq"/>
        </authorList>
    </citation>
    <scope>IDENTIFICATION</scope>
    <source>
        <tissue evidence="3">Leaves</tissue>
    </source>
</reference>
<accession>A0ABM4VH10</accession>
<keyword evidence="2" id="KW-1185">Reference proteome</keyword>
<dbReference type="InterPro" id="IPR040256">
    <property type="entry name" value="At4g02000-like"/>
</dbReference>
<protein>
    <recommendedName>
        <fullName evidence="1">DUF4283 domain-containing protein</fullName>
    </recommendedName>
</protein>
<evidence type="ECO:0000313" key="2">
    <source>
        <dbReference type="Proteomes" id="UP001652660"/>
    </source>
</evidence>
<dbReference type="GeneID" id="140013441"/>
<organism evidence="2 3">
    <name type="scientific">Coffea arabica</name>
    <name type="common">Arabian coffee</name>
    <dbReference type="NCBI Taxonomy" id="13443"/>
    <lineage>
        <taxon>Eukaryota</taxon>
        <taxon>Viridiplantae</taxon>
        <taxon>Streptophyta</taxon>
        <taxon>Embryophyta</taxon>
        <taxon>Tracheophyta</taxon>
        <taxon>Spermatophyta</taxon>
        <taxon>Magnoliopsida</taxon>
        <taxon>eudicotyledons</taxon>
        <taxon>Gunneridae</taxon>
        <taxon>Pentapetalae</taxon>
        <taxon>asterids</taxon>
        <taxon>lamiids</taxon>
        <taxon>Gentianales</taxon>
        <taxon>Rubiaceae</taxon>
        <taxon>Ixoroideae</taxon>
        <taxon>Gardenieae complex</taxon>
        <taxon>Bertiereae - Coffeeae clade</taxon>
        <taxon>Coffeeae</taxon>
        <taxon>Coffea</taxon>
    </lineage>
</organism>
<evidence type="ECO:0000313" key="3">
    <source>
        <dbReference type="RefSeq" id="XP_071918822.1"/>
    </source>
</evidence>
<dbReference type="Pfam" id="PF14111">
    <property type="entry name" value="DUF4283"/>
    <property type="match status" value="1"/>
</dbReference>
<dbReference type="Proteomes" id="UP001652660">
    <property type="component" value="Chromosome 8c"/>
</dbReference>
<dbReference type="PANTHER" id="PTHR31286">
    <property type="entry name" value="GLYCINE-RICH CELL WALL STRUCTURAL PROTEIN 1.8-LIKE"/>
    <property type="match status" value="1"/>
</dbReference>
<dbReference type="RefSeq" id="XP_071918822.1">
    <property type="nucleotide sequence ID" value="XM_072062721.1"/>
</dbReference>
<dbReference type="PANTHER" id="PTHR31286:SF180">
    <property type="entry name" value="OS10G0362600 PROTEIN"/>
    <property type="match status" value="1"/>
</dbReference>
<sequence>MAAAWLPNPTQGDIRRPSKSFADIVAGKDLAGGMDTGTLGYHRGEPALVFSRQDLLGLAKPYRNALVGMFAFNRPPMEVIRRFFVTLGLEESCSVGLLDAKHVLIRPEVEKDYTKLFVRCTWYIQKSPMQLSKWSIDFKAGQDCIIIPISVNLPGLPFPFFDKKLLLKIGSLIGRPLQVDAATLNIKRPSVARLLIEVDVAKPPLPRVWLGDEEHGQWQKVQLEVWPSFCGHCERIGHGE</sequence>
<feature type="domain" description="DUF4283" evidence="1">
    <location>
        <begin position="63"/>
        <end position="140"/>
    </location>
</feature>
<dbReference type="InterPro" id="IPR025558">
    <property type="entry name" value="DUF4283"/>
</dbReference>